<gene>
    <name evidence="1" type="ORF">IM697_22740</name>
</gene>
<accession>A0A7M2SD21</accession>
<dbReference type="Proteomes" id="UP000594205">
    <property type="component" value="Chromosome"/>
</dbReference>
<reference evidence="1 2" key="1">
    <citation type="submission" date="2020-10" db="EMBL/GenBank/DDBJ databases">
        <title>Streptomyces ferrugineus complate genome analysis.</title>
        <authorList>
            <person name="Anwar N."/>
        </authorList>
    </citation>
    <scope>NUCLEOTIDE SEQUENCE [LARGE SCALE GENOMIC DNA]</scope>
    <source>
        <strain evidence="1 2">CCTCC AA2014009</strain>
    </source>
</reference>
<proteinExistence type="predicted"/>
<name>A0A7M2SD21_9ACTN</name>
<dbReference type="EMBL" id="CP063373">
    <property type="protein sequence ID" value="QOV33091.1"/>
    <property type="molecule type" value="Genomic_DNA"/>
</dbReference>
<organism evidence="1 2">
    <name type="scientific">Streptomyces ferrugineus</name>
    <dbReference type="NCBI Taxonomy" id="1413221"/>
    <lineage>
        <taxon>Bacteria</taxon>
        <taxon>Bacillati</taxon>
        <taxon>Actinomycetota</taxon>
        <taxon>Actinomycetes</taxon>
        <taxon>Kitasatosporales</taxon>
        <taxon>Streptomycetaceae</taxon>
        <taxon>Streptomyces</taxon>
    </lineage>
</organism>
<keyword evidence="2" id="KW-1185">Reference proteome</keyword>
<dbReference type="KEGG" id="sfeu:IM697_22740"/>
<dbReference type="RefSeq" id="WP_194037708.1">
    <property type="nucleotide sequence ID" value="NZ_CP063373.1"/>
</dbReference>
<protein>
    <submittedName>
        <fullName evidence="1">Uncharacterized protein</fullName>
    </submittedName>
</protein>
<evidence type="ECO:0000313" key="1">
    <source>
        <dbReference type="EMBL" id="QOV33091.1"/>
    </source>
</evidence>
<evidence type="ECO:0000313" key="2">
    <source>
        <dbReference type="Proteomes" id="UP000594205"/>
    </source>
</evidence>
<dbReference type="AlphaFoldDB" id="A0A7M2SD21"/>
<sequence>MVHLVAAIGLGAQEVGADALAEAFAAFGMFGLTVEGWAQMAGCGRTRREATGGLGAA</sequence>